<keyword evidence="3" id="KW-1185">Reference proteome</keyword>
<name>A0A9P8RSF2_9PEZI</name>
<organism evidence="2 3">
    <name type="scientific">Trichoglossum hirsutum</name>
    <dbReference type="NCBI Taxonomy" id="265104"/>
    <lineage>
        <taxon>Eukaryota</taxon>
        <taxon>Fungi</taxon>
        <taxon>Dikarya</taxon>
        <taxon>Ascomycota</taxon>
        <taxon>Pezizomycotina</taxon>
        <taxon>Geoglossomycetes</taxon>
        <taxon>Geoglossales</taxon>
        <taxon>Geoglossaceae</taxon>
        <taxon>Trichoglossum</taxon>
    </lineage>
</organism>
<dbReference type="EMBL" id="JAGHQM010000155">
    <property type="protein sequence ID" value="KAH0564958.1"/>
    <property type="molecule type" value="Genomic_DNA"/>
</dbReference>
<accession>A0A9P8RSF2</accession>
<gene>
    <name evidence="2" type="ORF">GP486_001652</name>
</gene>
<proteinExistence type="predicted"/>
<dbReference type="Proteomes" id="UP000750711">
    <property type="component" value="Unassembled WGS sequence"/>
</dbReference>
<evidence type="ECO:0000313" key="2">
    <source>
        <dbReference type="EMBL" id="KAH0564958.1"/>
    </source>
</evidence>
<sequence length="117" mass="13247">MLSAIRTRGSLLFARQCQTPVLRAYSSAVTDHPVPTNDPSKENRNVLNTNAVPISSTDTNGQELPDEREQRIALQAPNRTRTWSRSQQPRSKAMVGPRFEQTIMEDQVRYRVATAYC</sequence>
<dbReference type="AlphaFoldDB" id="A0A9P8RSF2"/>
<evidence type="ECO:0000313" key="3">
    <source>
        <dbReference type="Proteomes" id="UP000750711"/>
    </source>
</evidence>
<protein>
    <submittedName>
        <fullName evidence="2">Uncharacterized protein</fullName>
    </submittedName>
</protein>
<feature type="compositionally biased region" description="Polar residues" evidence="1">
    <location>
        <begin position="45"/>
        <end position="62"/>
    </location>
</feature>
<feature type="compositionally biased region" description="Polar residues" evidence="1">
    <location>
        <begin position="77"/>
        <end position="90"/>
    </location>
</feature>
<feature type="region of interest" description="Disordered" evidence="1">
    <location>
        <begin position="77"/>
        <end position="96"/>
    </location>
</feature>
<comment type="caution">
    <text evidence="2">The sequence shown here is derived from an EMBL/GenBank/DDBJ whole genome shotgun (WGS) entry which is preliminary data.</text>
</comment>
<reference evidence="2" key="1">
    <citation type="submission" date="2021-03" db="EMBL/GenBank/DDBJ databases">
        <title>Comparative genomics and phylogenomic investigation of the class Geoglossomycetes provide insights into ecological specialization and systematics.</title>
        <authorList>
            <person name="Melie T."/>
            <person name="Pirro S."/>
            <person name="Miller A.N."/>
            <person name="Quandt A."/>
        </authorList>
    </citation>
    <scope>NUCLEOTIDE SEQUENCE</scope>
    <source>
        <strain evidence="2">CAQ_001_2017</strain>
    </source>
</reference>
<feature type="region of interest" description="Disordered" evidence="1">
    <location>
        <begin position="29"/>
        <end position="66"/>
    </location>
</feature>
<evidence type="ECO:0000256" key="1">
    <source>
        <dbReference type="SAM" id="MobiDB-lite"/>
    </source>
</evidence>